<evidence type="ECO:0000256" key="1">
    <source>
        <dbReference type="SAM" id="MobiDB-lite"/>
    </source>
</evidence>
<keyword evidence="3" id="KW-0732">Signal</keyword>
<evidence type="ECO:0000256" key="2">
    <source>
        <dbReference type="SAM" id="Phobius"/>
    </source>
</evidence>
<accession>A0A2V3PQ67</accession>
<keyword evidence="2" id="KW-1133">Transmembrane helix</keyword>
<dbReference type="Pfam" id="PF13584">
    <property type="entry name" value="BatD"/>
    <property type="match status" value="2"/>
</dbReference>
<reference evidence="4 5" key="1">
    <citation type="submission" date="2018-03" db="EMBL/GenBank/DDBJ databases">
        <title>Genomic Encyclopedia of Archaeal and Bacterial Type Strains, Phase II (KMG-II): from individual species to whole genera.</title>
        <authorList>
            <person name="Goeker M."/>
        </authorList>
    </citation>
    <scope>NUCLEOTIDE SEQUENCE [LARGE SCALE GENOMIC DNA]</scope>
    <source>
        <strain evidence="4 5">DSM 100214</strain>
    </source>
</reference>
<feature type="transmembrane region" description="Helical" evidence="2">
    <location>
        <begin position="468"/>
        <end position="488"/>
    </location>
</feature>
<keyword evidence="2" id="KW-0472">Membrane</keyword>
<organism evidence="4 5">
    <name type="scientific">Dysgonomonas alginatilytica</name>
    <dbReference type="NCBI Taxonomy" id="1605892"/>
    <lineage>
        <taxon>Bacteria</taxon>
        <taxon>Pseudomonadati</taxon>
        <taxon>Bacteroidota</taxon>
        <taxon>Bacteroidia</taxon>
        <taxon>Bacteroidales</taxon>
        <taxon>Dysgonomonadaceae</taxon>
        <taxon>Dysgonomonas</taxon>
    </lineage>
</organism>
<feature type="signal peptide" evidence="3">
    <location>
        <begin position="1"/>
        <end position="24"/>
    </location>
</feature>
<comment type="caution">
    <text evidence="4">The sequence shown here is derived from an EMBL/GenBank/DDBJ whole genome shotgun (WGS) entry which is preliminary data.</text>
</comment>
<dbReference type="PANTHER" id="PTHR40940">
    <property type="entry name" value="PROTEIN BATD-RELATED"/>
    <property type="match status" value="1"/>
</dbReference>
<keyword evidence="5" id="KW-1185">Reference proteome</keyword>
<sequence>MYRLKMQRHLLLWILLFLSLGLNAQNVKFTANAPAAVAKGDQFRLVYTLRGGDGSNINAPSSIKGFEILYGPAMSSSSSTQIINGNVTTDSSESYIYTLSASSEGTFTIPAATITVNGKSYTSNTVQVKVLPPDKNAQAQQSGNGGGGGGQASTATSTAQNINSTDAFIRAIVSKSKVSEQESFVVTFRFYTTLEVRDIGKIEFPEFDGFMVEEQPLTPTRQMVFEHYNGRNYYAVDLRRTLLFPQRSGKITIPSGKIEMVFNVKSGKTVQTFFGPQYVMTDVKKTMTTSPLTIDVSPLPDGKPADFSNGVGTFSMTPSISATDIKANDPVTIKLVISGTGNMKLIKTPTLELPKDFESYDPKITNDLKYTDNGLTGTKTIEYLFIPRYQGTFKIPPLSLSYFDIKTRSYKTISTPEYTLNVAKDPHAGSNSATSFTQSDVQVEQDIRHIKTGKPSLVSVDSFVFGSLGYWLWYIIPSLLFVIFFILYRKQIQENADIARMKTKRANKVAVKRLKLAGKYLQAHKKEQFYEEILRAAWGYLSDKLVIPVAELSRDNIEQELIRFGASQELITKFISILDTCEFARYAPVESDTAMDDLYKDAVDAIGEMENSRIKK</sequence>
<proteinExistence type="predicted"/>
<feature type="chain" id="PRO_5015858000" evidence="3">
    <location>
        <begin position="25"/>
        <end position="616"/>
    </location>
</feature>
<name>A0A2V3PQ67_9BACT</name>
<evidence type="ECO:0000313" key="4">
    <source>
        <dbReference type="EMBL" id="PXV63575.1"/>
    </source>
</evidence>
<dbReference type="Proteomes" id="UP000247973">
    <property type="component" value="Unassembled WGS sequence"/>
</dbReference>
<dbReference type="AlphaFoldDB" id="A0A2V3PQ67"/>
<dbReference type="EMBL" id="QICL01000013">
    <property type="protein sequence ID" value="PXV63575.1"/>
    <property type="molecule type" value="Genomic_DNA"/>
</dbReference>
<dbReference type="PANTHER" id="PTHR40940:SF2">
    <property type="entry name" value="BATD"/>
    <property type="match status" value="1"/>
</dbReference>
<evidence type="ECO:0000313" key="5">
    <source>
        <dbReference type="Proteomes" id="UP000247973"/>
    </source>
</evidence>
<feature type="region of interest" description="Disordered" evidence="1">
    <location>
        <begin position="136"/>
        <end position="157"/>
    </location>
</feature>
<evidence type="ECO:0000256" key="3">
    <source>
        <dbReference type="SAM" id="SignalP"/>
    </source>
</evidence>
<keyword evidence="2" id="KW-0812">Transmembrane</keyword>
<dbReference type="InterPro" id="IPR025738">
    <property type="entry name" value="BatD"/>
</dbReference>
<protein>
    <submittedName>
        <fullName evidence="4">Oxygen tolerance protein BatD</fullName>
    </submittedName>
</protein>
<gene>
    <name evidence="4" type="ORF">CLV62_11362</name>
</gene>